<evidence type="ECO:0000256" key="2">
    <source>
        <dbReference type="ARBA" id="ARBA00008072"/>
    </source>
</evidence>
<dbReference type="CDD" id="cd08255">
    <property type="entry name" value="2-desacetyl-2-hydroxyethyl_bacteriochlorophyllide_like"/>
    <property type="match status" value="1"/>
</dbReference>
<sequence length="338" mass="36256">MKALFAYEGNVVVKDDAVPALQGEDTVLIRTAYSTVSPGTEMTAVRRSKQSPLQLGYSAAGVVVQAGVKAADEFPPGQRVACYGGPYVRHAEYLAVHKHLVAPVPDHVSLAEASTAGLGTIAVHAVRQASLQFGETVVVVGLGILGQIIARICRAACLRVIVCDLLPERRKALQGTAGIHVCDGPDEVSRIVADVSGGFGADAVLLCASGNQKELLDTSFDWIRDRGKVVIVGDLSMEFTRAKMFKKEAQLLISRAGGPGRYDPMYEASGFDYPAGYIRWTEGRNLREYIRLLAGRHIDIGPLLNRSVSLTEAYSVYGMYKNDPGSILGAVIAYESTN</sequence>
<keyword evidence="9" id="KW-1185">Reference proteome</keyword>
<dbReference type="Pfam" id="PF00107">
    <property type="entry name" value="ADH_zinc_N"/>
    <property type="match status" value="1"/>
</dbReference>
<dbReference type="PANTHER" id="PTHR43350:SF19">
    <property type="entry name" value="D-GULOSIDE 3-DEHYDROGENASE"/>
    <property type="match status" value="1"/>
</dbReference>
<evidence type="ECO:0000256" key="3">
    <source>
        <dbReference type="ARBA" id="ARBA00022723"/>
    </source>
</evidence>
<accession>A0ABM8VBA7</accession>
<organism evidence="8 9">
    <name type="scientific">Paenibacillus allorhizosphaerae</name>
    <dbReference type="NCBI Taxonomy" id="2849866"/>
    <lineage>
        <taxon>Bacteria</taxon>
        <taxon>Bacillati</taxon>
        <taxon>Bacillota</taxon>
        <taxon>Bacilli</taxon>
        <taxon>Bacillales</taxon>
        <taxon>Paenibacillaceae</taxon>
        <taxon>Paenibacillus</taxon>
    </lineage>
</organism>
<reference evidence="8 9" key="1">
    <citation type="submission" date="2021-06" db="EMBL/GenBank/DDBJ databases">
        <authorList>
            <person name="Criscuolo A."/>
        </authorList>
    </citation>
    <scope>NUCLEOTIDE SEQUENCE [LARGE SCALE GENOMIC DNA]</scope>
    <source>
        <strain evidence="9">CIP 111802</strain>
    </source>
</reference>
<evidence type="ECO:0000256" key="1">
    <source>
        <dbReference type="ARBA" id="ARBA00001947"/>
    </source>
</evidence>
<dbReference type="RefSeq" id="WP_218096919.1">
    <property type="nucleotide sequence ID" value="NZ_CAJVCE010000001.1"/>
</dbReference>
<keyword evidence="5 8" id="KW-0560">Oxidoreductase</keyword>
<name>A0ABM8VBA7_9BACL</name>
<dbReference type="Pfam" id="PF08240">
    <property type="entry name" value="ADH_N"/>
    <property type="match status" value="1"/>
</dbReference>
<comment type="caution">
    <text evidence="8">The sequence shown here is derived from an EMBL/GenBank/DDBJ whole genome shotgun (WGS) entry which is preliminary data.</text>
</comment>
<dbReference type="InterPro" id="IPR013149">
    <property type="entry name" value="ADH-like_C"/>
</dbReference>
<feature type="domain" description="Alcohol dehydrogenase-like C-terminal" evidence="6">
    <location>
        <begin position="145"/>
        <end position="265"/>
    </location>
</feature>
<dbReference type="GO" id="GO:0046526">
    <property type="term" value="F:D-xylulose reductase activity"/>
    <property type="evidence" value="ECO:0007669"/>
    <property type="project" value="UniProtKB-EC"/>
</dbReference>
<evidence type="ECO:0000313" key="8">
    <source>
        <dbReference type="EMBL" id="CAG7618885.1"/>
    </source>
</evidence>
<gene>
    <name evidence="8" type="ORF">PAECIP111802_00562</name>
</gene>
<evidence type="ECO:0000256" key="5">
    <source>
        <dbReference type="ARBA" id="ARBA00023002"/>
    </source>
</evidence>
<dbReference type="Proteomes" id="UP000730618">
    <property type="component" value="Unassembled WGS sequence"/>
</dbReference>
<comment type="similarity">
    <text evidence="2">Belongs to the zinc-containing alcohol dehydrogenase family.</text>
</comment>
<feature type="domain" description="Alcohol dehydrogenase-like N-terminal" evidence="7">
    <location>
        <begin position="23"/>
        <end position="106"/>
    </location>
</feature>
<evidence type="ECO:0000256" key="4">
    <source>
        <dbReference type="ARBA" id="ARBA00022833"/>
    </source>
</evidence>
<evidence type="ECO:0000259" key="6">
    <source>
        <dbReference type="Pfam" id="PF00107"/>
    </source>
</evidence>
<evidence type="ECO:0000313" key="9">
    <source>
        <dbReference type="Proteomes" id="UP000730618"/>
    </source>
</evidence>
<keyword evidence="3" id="KW-0479">Metal-binding</keyword>
<comment type="cofactor">
    <cofactor evidence="1">
        <name>Zn(2+)</name>
        <dbReference type="ChEBI" id="CHEBI:29105"/>
    </cofactor>
</comment>
<dbReference type="EC" id="1.1.1.9" evidence="8"/>
<protein>
    <submittedName>
        <fullName evidence="8">D-xylulose reductase</fullName>
        <ecNumber evidence="8">1.1.1.9</ecNumber>
    </submittedName>
</protein>
<dbReference type="PANTHER" id="PTHR43350">
    <property type="entry name" value="NAD-DEPENDENT ALCOHOL DEHYDROGENASE"/>
    <property type="match status" value="1"/>
</dbReference>
<dbReference type="InterPro" id="IPR013154">
    <property type="entry name" value="ADH-like_N"/>
</dbReference>
<dbReference type="EMBL" id="CAJVCE010000001">
    <property type="protein sequence ID" value="CAG7618885.1"/>
    <property type="molecule type" value="Genomic_DNA"/>
</dbReference>
<evidence type="ECO:0000259" key="7">
    <source>
        <dbReference type="Pfam" id="PF08240"/>
    </source>
</evidence>
<proteinExistence type="inferred from homology"/>
<keyword evidence="4" id="KW-0862">Zinc</keyword>